<reference evidence="3" key="1">
    <citation type="submission" date="2021-02" db="EMBL/GenBank/DDBJ databases">
        <authorList>
            <person name="Nowell W R."/>
        </authorList>
    </citation>
    <scope>NUCLEOTIDE SEQUENCE</scope>
</reference>
<dbReference type="PANTHER" id="PTHR46289">
    <property type="entry name" value="52 KDA REPRESSOR OF THE INHIBITOR OF THE PROTEIN KINASE-LIKE PROTEIN-RELATED"/>
    <property type="match status" value="1"/>
</dbReference>
<dbReference type="InterPro" id="IPR012337">
    <property type="entry name" value="RNaseH-like_sf"/>
</dbReference>
<organism evidence="3 4">
    <name type="scientific">Didymodactylos carnosus</name>
    <dbReference type="NCBI Taxonomy" id="1234261"/>
    <lineage>
        <taxon>Eukaryota</taxon>
        <taxon>Metazoa</taxon>
        <taxon>Spiralia</taxon>
        <taxon>Gnathifera</taxon>
        <taxon>Rotifera</taxon>
        <taxon>Eurotatoria</taxon>
        <taxon>Bdelloidea</taxon>
        <taxon>Philodinida</taxon>
        <taxon>Philodinidae</taxon>
        <taxon>Didymodactylos</taxon>
    </lineage>
</organism>
<dbReference type="Proteomes" id="UP000682733">
    <property type="component" value="Unassembled WGS sequence"/>
</dbReference>
<sequence length="245" mass="28427">ASSKLKGWSDIRWDSRWSSINAIMINYESIVVALKDLIDEGDHRSVDARGESIDYAESQQLITSVIEHLEYDYRDNIYYPLIDAILVEMRDRFSASNIAVLSSVSSISPQNKNVLHYDLLLPLAIHINCDKNHLFNEIQVLRPMLVNKELSNVSELYHEIKPLREVFPYMMLMVKAALTISVLSVTCERVFSKMKLIKTRLRNTMADERLNDLCILSIERDFQVNFQQVIDQFSAHHKNSRIMLH</sequence>
<dbReference type="InterPro" id="IPR052958">
    <property type="entry name" value="IFN-induced_PKR_regulator"/>
</dbReference>
<proteinExistence type="predicted"/>
<gene>
    <name evidence="2" type="ORF">OVA965_LOCUS25239</name>
    <name evidence="3" type="ORF">TMI583_LOCUS25961</name>
</gene>
<comment type="caution">
    <text evidence="3">The sequence shown here is derived from an EMBL/GenBank/DDBJ whole genome shotgun (WGS) entry which is preliminary data.</text>
</comment>
<dbReference type="GO" id="GO:0046983">
    <property type="term" value="F:protein dimerization activity"/>
    <property type="evidence" value="ECO:0007669"/>
    <property type="project" value="InterPro"/>
</dbReference>
<name>A0A8S2P824_9BILA</name>
<evidence type="ECO:0000313" key="4">
    <source>
        <dbReference type="Proteomes" id="UP000682733"/>
    </source>
</evidence>
<dbReference type="SUPFAM" id="SSF53098">
    <property type="entry name" value="Ribonuclease H-like"/>
    <property type="match status" value="1"/>
</dbReference>
<dbReference type="InterPro" id="IPR008906">
    <property type="entry name" value="HATC_C_dom"/>
</dbReference>
<feature type="domain" description="HAT C-terminal dimerisation" evidence="1">
    <location>
        <begin position="164"/>
        <end position="221"/>
    </location>
</feature>
<dbReference type="EMBL" id="CAJOBA010037110">
    <property type="protein sequence ID" value="CAF4035889.1"/>
    <property type="molecule type" value="Genomic_DNA"/>
</dbReference>
<evidence type="ECO:0000313" key="3">
    <source>
        <dbReference type="EMBL" id="CAF4035889.1"/>
    </source>
</evidence>
<feature type="non-terminal residue" evidence="3">
    <location>
        <position position="245"/>
    </location>
</feature>
<dbReference type="EMBL" id="CAJNOK010015569">
    <property type="protein sequence ID" value="CAF1227995.1"/>
    <property type="molecule type" value="Genomic_DNA"/>
</dbReference>
<dbReference type="Proteomes" id="UP000677228">
    <property type="component" value="Unassembled WGS sequence"/>
</dbReference>
<evidence type="ECO:0000259" key="1">
    <source>
        <dbReference type="Pfam" id="PF05699"/>
    </source>
</evidence>
<accession>A0A8S2P824</accession>
<dbReference type="Pfam" id="PF05699">
    <property type="entry name" value="Dimer_Tnp_hAT"/>
    <property type="match status" value="1"/>
</dbReference>
<evidence type="ECO:0000313" key="2">
    <source>
        <dbReference type="EMBL" id="CAF1227995.1"/>
    </source>
</evidence>
<dbReference type="PANTHER" id="PTHR46289:SF14">
    <property type="entry name" value="DUF4371 DOMAIN-CONTAINING PROTEIN"/>
    <property type="match status" value="1"/>
</dbReference>
<protein>
    <recommendedName>
        <fullName evidence="1">HAT C-terminal dimerisation domain-containing protein</fullName>
    </recommendedName>
</protein>
<dbReference type="AlphaFoldDB" id="A0A8S2P824"/>